<dbReference type="GO" id="GO:0016020">
    <property type="term" value="C:membrane"/>
    <property type="evidence" value="ECO:0007669"/>
    <property type="project" value="UniProtKB-SubCell"/>
</dbReference>
<dbReference type="Proteomes" id="UP001367508">
    <property type="component" value="Unassembled WGS sequence"/>
</dbReference>
<proteinExistence type="predicted"/>
<sequence length="228" mass="25835">MMCWIYVPSSTFINCNSKNTESVQRKAMKISKAAYDLLLRKPHQHQNDIVYSRRCVLTLTCTLGLVLLLTTIYAFWPSDPDLKIVGFRLKRVKLHPLPPVTVDISMLITLRVHNTDMYSLDFGAVNVIVAYRGVRLGHVTSSHGHVRARGSSYVDADVEFSGISVLPQMVWLLEDVVKGIVPFDTVSQVRGQLGLLFFHFPMKSRLSCEVVVSIQNQTIVRQHCHRGR</sequence>
<dbReference type="AlphaFoldDB" id="A0AAN9KX05"/>
<dbReference type="SUPFAM" id="SSF117070">
    <property type="entry name" value="LEA14-like"/>
    <property type="match status" value="1"/>
</dbReference>
<evidence type="ECO:0000313" key="7">
    <source>
        <dbReference type="EMBL" id="KAK7325182.1"/>
    </source>
</evidence>
<dbReference type="PANTHER" id="PTHR31234">
    <property type="entry name" value="LATE EMBRYOGENESIS ABUNDANT (LEA) HYDROXYPROLINE-RICH GLYCOPROTEIN FAMILY"/>
    <property type="match status" value="1"/>
</dbReference>
<feature type="domain" description="Late embryogenesis abundant protein LEA-2 subgroup" evidence="6">
    <location>
        <begin position="109"/>
        <end position="204"/>
    </location>
</feature>
<evidence type="ECO:0000313" key="8">
    <source>
        <dbReference type="Proteomes" id="UP001367508"/>
    </source>
</evidence>
<dbReference type="PANTHER" id="PTHR31234:SF69">
    <property type="entry name" value="EXPRESSED PROTEIN"/>
    <property type="match status" value="1"/>
</dbReference>
<keyword evidence="2 5" id="KW-0812">Transmembrane</keyword>
<evidence type="ECO:0000256" key="4">
    <source>
        <dbReference type="ARBA" id="ARBA00023136"/>
    </source>
</evidence>
<organism evidence="7 8">
    <name type="scientific">Canavalia gladiata</name>
    <name type="common">Sword bean</name>
    <name type="synonym">Dolichos gladiatus</name>
    <dbReference type="NCBI Taxonomy" id="3824"/>
    <lineage>
        <taxon>Eukaryota</taxon>
        <taxon>Viridiplantae</taxon>
        <taxon>Streptophyta</taxon>
        <taxon>Embryophyta</taxon>
        <taxon>Tracheophyta</taxon>
        <taxon>Spermatophyta</taxon>
        <taxon>Magnoliopsida</taxon>
        <taxon>eudicotyledons</taxon>
        <taxon>Gunneridae</taxon>
        <taxon>Pentapetalae</taxon>
        <taxon>rosids</taxon>
        <taxon>fabids</taxon>
        <taxon>Fabales</taxon>
        <taxon>Fabaceae</taxon>
        <taxon>Papilionoideae</taxon>
        <taxon>50 kb inversion clade</taxon>
        <taxon>NPAAA clade</taxon>
        <taxon>indigoferoid/millettioid clade</taxon>
        <taxon>Phaseoleae</taxon>
        <taxon>Canavalia</taxon>
    </lineage>
</organism>
<keyword evidence="4 5" id="KW-0472">Membrane</keyword>
<comment type="subcellular location">
    <subcellularLocation>
        <location evidence="1">Membrane</location>
        <topology evidence="1">Single-pass membrane protein</topology>
    </subcellularLocation>
</comment>
<accession>A0AAN9KX05</accession>
<dbReference type="InterPro" id="IPR004864">
    <property type="entry name" value="LEA_2"/>
</dbReference>
<gene>
    <name evidence="7" type="ORF">VNO77_29324</name>
</gene>
<evidence type="ECO:0000256" key="1">
    <source>
        <dbReference type="ARBA" id="ARBA00004167"/>
    </source>
</evidence>
<reference evidence="7 8" key="1">
    <citation type="submission" date="2024-01" db="EMBL/GenBank/DDBJ databases">
        <title>The genomes of 5 underutilized Papilionoideae crops provide insights into root nodulation and disease resistanc.</title>
        <authorList>
            <person name="Jiang F."/>
        </authorList>
    </citation>
    <scope>NUCLEOTIDE SEQUENCE [LARGE SCALE GENOMIC DNA]</scope>
    <source>
        <strain evidence="7">LVBAO_FW01</strain>
        <tissue evidence="7">Leaves</tissue>
    </source>
</reference>
<comment type="caution">
    <text evidence="7">The sequence shown here is derived from an EMBL/GenBank/DDBJ whole genome shotgun (WGS) entry which is preliminary data.</text>
</comment>
<evidence type="ECO:0000256" key="2">
    <source>
        <dbReference type="ARBA" id="ARBA00022692"/>
    </source>
</evidence>
<protein>
    <recommendedName>
        <fullName evidence="6">Late embryogenesis abundant protein LEA-2 subgroup domain-containing protein</fullName>
    </recommendedName>
</protein>
<dbReference type="Gene3D" id="2.60.40.1820">
    <property type="match status" value="1"/>
</dbReference>
<keyword evidence="3 5" id="KW-1133">Transmembrane helix</keyword>
<dbReference type="GO" id="GO:0098542">
    <property type="term" value="P:defense response to other organism"/>
    <property type="evidence" value="ECO:0007669"/>
    <property type="project" value="InterPro"/>
</dbReference>
<evidence type="ECO:0000259" key="6">
    <source>
        <dbReference type="Pfam" id="PF03168"/>
    </source>
</evidence>
<keyword evidence="8" id="KW-1185">Reference proteome</keyword>
<evidence type="ECO:0000256" key="3">
    <source>
        <dbReference type="ARBA" id="ARBA00022989"/>
    </source>
</evidence>
<dbReference type="EMBL" id="JAYMYQ010000006">
    <property type="protein sequence ID" value="KAK7325182.1"/>
    <property type="molecule type" value="Genomic_DNA"/>
</dbReference>
<name>A0AAN9KX05_CANGL</name>
<evidence type="ECO:0000256" key="5">
    <source>
        <dbReference type="SAM" id="Phobius"/>
    </source>
</evidence>
<dbReference type="InterPro" id="IPR044839">
    <property type="entry name" value="NDR1-like"/>
</dbReference>
<dbReference type="Pfam" id="PF03168">
    <property type="entry name" value="LEA_2"/>
    <property type="match status" value="1"/>
</dbReference>
<feature type="transmembrane region" description="Helical" evidence="5">
    <location>
        <begin position="55"/>
        <end position="76"/>
    </location>
</feature>